<accession>A0A009HRP3</accession>
<sequence>MIEQHYRVKDLVNYPERPAKDYVDRGGRRRKLSYKPATKGILNIAESTFWKMIRRGDFPEPTYLTASMPTWAESQIIEWLELKELKAA</sequence>
<dbReference type="PATRIC" id="fig|1310613.3.peg.1979"/>
<name>A0A009HRP3_ACIB9</name>
<dbReference type="Proteomes" id="UP000020595">
    <property type="component" value="Unassembled WGS sequence"/>
</dbReference>
<dbReference type="EMBL" id="JEWH01000023">
    <property type="protein sequence ID" value="EXB05625.1"/>
    <property type="molecule type" value="Genomic_DNA"/>
</dbReference>
<dbReference type="GeneID" id="92797442"/>
<dbReference type="RefSeq" id="WP_000572501.1">
    <property type="nucleotide sequence ID" value="NZ_JEWH01000023.1"/>
</dbReference>
<dbReference type="Gene3D" id="1.10.238.160">
    <property type="match status" value="1"/>
</dbReference>
<gene>
    <name evidence="1" type="ORF">J512_2063</name>
</gene>
<organism evidence="1 2">
    <name type="scientific">Acinetobacter baumannii (strain 1295743)</name>
    <dbReference type="NCBI Taxonomy" id="1310613"/>
    <lineage>
        <taxon>Bacteria</taxon>
        <taxon>Pseudomonadati</taxon>
        <taxon>Pseudomonadota</taxon>
        <taxon>Gammaproteobacteria</taxon>
        <taxon>Moraxellales</taxon>
        <taxon>Moraxellaceae</taxon>
        <taxon>Acinetobacter</taxon>
        <taxon>Acinetobacter calcoaceticus/baumannii complex</taxon>
    </lineage>
</organism>
<reference evidence="1 2" key="1">
    <citation type="submission" date="2014-02" db="EMBL/GenBank/DDBJ databases">
        <title>Comparative genomics and transcriptomics to identify genetic mechanisms underlying the emergence of carbapenem resistant Acinetobacter baumannii (CRAb).</title>
        <authorList>
            <person name="Harris A.D."/>
            <person name="Johnson K.J."/>
            <person name="George J."/>
            <person name="Shefchek K."/>
            <person name="Daugherty S.C."/>
            <person name="Parankush S."/>
            <person name="Sadzewicz L."/>
            <person name="Tallon L."/>
            <person name="Sengamalay N."/>
            <person name="Hazen T.H."/>
            <person name="Rasko D.A."/>
        </authorList>
    </citation>
    <scope>NUCLEOTIDE SEQUENCE [LARGE SCALE GENOMIC DNA]</scope>
    <source>
        <strain evidence="1 2">1295743</strain>
    </source>
</reference>
<evidence type="ECO:0000313" key="2">
    <source>
        <dbReference type="Proteomes" id="UP000020595"/>
    </source>
</evidence>
<comment type="caution">
    <text evidence="1">The sequence shown here is derived from an EMBL/GenBank/DDBJ whole genome shotgun (WGS) entry which is preliminary data.</text>
</comment>
<protein>
    <submittedName>
        <fullName evidence="1">Prophage CP4-57 regulatory family protein</fullName>
    </submittedName>
</protein>
<dbReference type="AlphaFoldDB" id="A0A009HRP3"/>
<proteinExistence type="predicted"/>
<evidence type="ECO:0000313" key="1">
    <source>
        <dbReference type="EMBL" id="EXB05625.1"/>
    </source>
</evidence>